<evidence type="ECO:0000313" key="2">
    <source>
        <dbReference type="EMBL" id="AQU86872.1"/>
    </source>
</evidence>
<evidence type="ECO:0000313" key="4">
    <source>
        <dbReference type="Proteomes" id="UP000189683"/>
    </source>
</evidence>
<organism evidence="2 4">
    <name type="scientific">Komagataeibacter nataicola</name>
    <dbReference type="NCBI Taxonomy" id="265960"/>
    <lineage>
        <taxon>Bacteria</taxon>
        <taxon>Pseudomonadati</taxon>
        <taxon>Pseudomonadota</taxon>
        <taxon>Alphaproteobacteria</taxon>
        <taxon>Acetobacterales</taxon>
        <taxon>Acetobacteraceae</taxon>
        <taxon>Komagataeibacter</taxon>
    </lineage>
</organism>
<dbReference type="Proteomes" id="UP000189683">
    <property type="component" value="Chromosome"/>
</dbReference>
<feature type="compositionally biased region" description="Basic and acidic residues" evidence="1">
    <location>
        <begin position="20"/>
        <end position="33"/>
    </location>
</feature>
<dbReference type="KEGG" id="kna:B0W47_04645"/>
<name>A0A9N7C863_9PROT</name>
<feature type="region of interest" description="Disordered" evidence="1">
    <location>
        <begin position="1"/>
        <end position="33"/>
    </location>
</feature>
<proteinExistence type="predicted"/>
<dbReference type="AlphaFoldDB" id="A0A9N7C863"/>
<accession>A0A9N7C863</accession>
<reference evidence="4" key="1">
    <citation type="submission" date="2017-02" db="EMBL/GenBank/DDBJ databases">
        <title>zhang.</title>
        <authorList>
            <person name="Zhang H."/>
        </authorList>
    </citation>
    <scope>NUCLEOTIDE SEQUENCE [LARGE SCALE GENOMIC DNA]</scope>
    <source>
        <strain evidence="4">RZS01</strain>
    </source>
</reference>
<sequence>MGRPAGHAGIACRGGAERSSMIRDGRSADRPHETATVNAIILTRGGLAEIDGVSRRHAARGSRA</sequence>
<reference evidence="2" key="2">
    <citation type="submission" date="2017-02" db="EMBL/GenBank/DDBJ databases">
        <authorList>
            <person name="Zhang H."/>
        </authorList>
    </citation>
    <scope>NUCLEOTIDE SEQUENCE</scope>
    <source>
        <strain evidence="2">RZS01</strain>
    </source>
</reference>
<reference evidence="3 5" key="3">
    <citation type="submission" date="2017-06" db="EMBL/GenBank/DDBJ databases">
        <title>A draft genome sequence of Komagataeibacter nataicola LMG 1536.</title>
        <authorList>
            <person name="Skraban J."/>
            <person name="Cleenwerck I."/>
            <person name="Vandamme P."/>
            <person name="Trcek J."/>
        </authorList>
    </citation>
    <scope>NUCLEOTIDE SEQUENCE [LARGE SCALE GENOMIC DNA]</scope>
    <source>
        <strain evidence="3 5">LMG 1536</strain>
    </source>
</reference>
<protein>
    <submittedName>
        <fullName evidence="2">Uncharacterized protein</fullName>
    </submittedName>
</protein>
<keyword evidence="5" id="KW-1185">Reference proteome</keyword>
<gene>
    <name evidence="2" type="ORF">B0W47_04645</name>
    <name evidence="3" type="ORF">CDI09_00700</name>
</gene>
<dbReference type="EMBL" id="NIRT01000001">
    <property type="protein sequence ID" value="PYD67889.1"/>
    <property type="molecule type" value="Genomic_DNA"/>
</dbReference>
<evidence type="ECO:0000313" key="3">
    <source>
        <dbReference type="EMBL" id="PYD67889.1"/>
    </source>
</evidence>
<dbReference type="EMBL" id="CP019875">
    <property type="protein sequence ID" value="AQU86872.1"/>
    <property type="molecule type" value="Genomic_DNA"/>
</dbReference>
<evidence type="ECO:0000313" key="5">
    <source>
        <dbReference type="Proteomes" id="UP000247512"/>
    </source>
</evidence>
<evidence type="ECO:0000256" key="1">
    <source>
        <dbReference type="SAM" id="MobiDB-lite"/>
    </source>
</evidence>
<dbReference type="Proteomes" id="UP000247512">
    <property type="component" value="Unassembled WGS sequence"/>
</dbReference>